<reference evidence="3" key="1">
    <citation type="journal article" date="2019" name="Int. J. Syst. Evol. Microbiol.">
        <title>The Global Catalogue of Microorganisms (GCM) 10K type strain sequencing project: providing services to taxonomists for standard genome sequencing and annotation.</title>
        <authorList>
            <consortium name="The Broad Institute Genomics Platform"/>
            <consortium name="The Broad Institute Genome Sequencing Center for Infectious Disease"/>
            <person name="Wu L."/>
            <person name="Ma J."/>
        </authorList>
    </citation>
    <scope>NUCLEOTIDE SEQUENCE [LARGE SCALE GENOMIC DNA]</scope>
    <source>
        <strain evidence="3">CGMCC 4.7132</strain>
    </source>
</reference>
<feature type="region of interest" description="Disordered" evidence="1">
    <location>
        <begin position="25"/>
        <end position="58"/>
    </location>
</feature>
<gene>
    <name evidence="2" type="ORF">ACFO60_16495</name>
</gene>
<comment type="caution">
    <text evidence="2">The sequence shown here is derived from an EMBL/GenBank/DDBJ whole genome shotgun (WGS) entry which is preliminary data.</text>
</comment>
<evidence type="ECO:0000313" key="2">
    <source>
        <dbReference type="EMBL" id="MFC4532374.1"/>
    </source>
</evidence>
<proteinExistence type="predicted"/>
<dbReference type="Proteomes" id="UP001596004">
    <property type="component" value="Unassembled WGS sequence"/>
</dbReference>
<evidence type="ECO:0000313" key="3">
    <source>
        <dbReference type="Proteomes" id="UP001596004"/>
    </source>
</evidence>
<sequence length="58" mass="6434">MAQVRQKSDAVELIGGRGIVWQSPGVSGEVSDLDERPGREERGQLSIIDLSDRNRPWS</sequence>
<keyword evidence="3" id="KW-1185">Reference proteome</keyword>
<accession>A0ABV9CGR2</accession>
<name>A0ABV9CGR2_9ACTN</name>
<protein>
    <submittedName>
        <fullName evidence="2">Uncharacterized protein</fullName>
    </submittedName>
</protein>
<dbReference type="EMBL" id="JBHSFP010000009">
    <property type="protein sequence ID" value="MFC4532374.1"/>
    <property type="molecule type" value="Genomic_DNA"/>
</dbReference>
<dbReference type="RefSeq" id="WP_380841166.1">
    <property type="nucleotide sequence ID" value="NZ_JBHSFP010000009.1"/>
</dbReference>
<feature type="compositionally biased region" description="Basic and acidic residues" evidence="1">
    <location>
        <begin position="33"/>
        <end position="43"/>
    </location>
</feature>
<organism evidence="2 3">
    <name type="scientific">Sphaerisporangium dianthi</name>
    <dbReference type="NCBI Taxonomy" id="1436120"/>
    <lineage>
        <taxon>Bacteria</taxon>
        <taxon>Bacillati</taxon>
        <taxon>Actinomycetota</taxon>
        <taxon>Actinomycetes</taxon>
        <taxon>Streptosporangiales</taxon>
        <taxon>Streptosporangiaceae</taxon>
        <taxon>Sphaerisporangium</taxon>
    </lineage>
</organism>
<evidence type="ECO:0000256" key="1">
    <source>
        <dbReference type="SAM" id="MobiDB-lite"/>
    </source>
</evidence>